<proteinExistence type="predicted"/>
<keyword evidence="1" id="KW-1133">Transmembrane helix</keyword>
<evidence type="ECO:0000256" key="1">
    <source>
        <dbReference type="SAM" id="Phobius"/>
    </source>
</evidence>
<comment type="caution">
    <text evidence="2">The sequence shown here is derived from an EMBL/GenBank/DDBJ whole genome shotgun (WGS) entry which is preliminary data.</text>
</comment>
<protein>
    <submittedName>
        <fullName evidence="2">Uncharacterized protein</fullName>
    </submittedName>
</protein>
<sequence length="136" mass="15783">MNLISQALTALCWIIIILAIAPMVWLIVQPYVKGWSRAERRAADLLRDTLTAEQFRQLIWRGYVEIPSPAEPQRVYRVPKSRGYVQVIENGRPTMRLCLQPVECLPDADIIVLHKLMIEANEEIYLQKANKYFCLD</sequence>
<reference evidence="2" key="1">
    <citation type="submission" date="2020-10" db="EMBL/GenBank/DDBJ databases">
        <title>Taxonomic study of unclassified bacteria belonging to the class Ktedonobacteria.</title>
        <authorList>
            <person name="Yabe S."/>
            <person name="Wang C.M."/>
            <person name="Zheng Y."/>
            <person name="Sakai Y."/>
            <person name="Cavaletti L."/>
            <person name="Monciardini P."/>
            <person name="Donadio S."/>
        </authorList>
    </citation>
    <scope>NUCLEOTIDE SEQUENCE</scope>
    <source>
        <strain evidence="2">ID150040</strain>
    </source>
</reference>
<evidence type="ECO:0000313" key="3">
    <source>
        <dbReference type="Proteomes" id="UP000597444"/>
    </source>
</evidence>
<name>A0A8J3IN20_9CHLR</name>
<dbReference type="AlphaFoldDB" id="A0A8J3IN20"/>
<keyword evidence="1" id="KW-0812">Transmembrane</keyword>
<evidence type="ECO:0000313" key="2">
    <source>
        <dbReference type="EMBL" id="GHO92421.1"/>
    </source>
</evidence>
<feature type="transmembrane region" description="Helical" evidence="1">
    <location>
        <begin position="6"/>
        <end position="28"/>
    </location>
</feature>
<gene>
    <name evidence="2" type="ORF">KSF_024690</name>
</gene>
<keyword evidence="1" id="KW-0472">Membrane</keyword>
<organism evidence="2 3">
    <name type="scientific">Reticulibacter mediterranei</name>
    <dbReference type="NCBI Taxonomy" id="2778369"/>
    <lineage>
        <taxon>Bacteria</taxon>
        <taxon>Bacillati</taxon>
        <taxon>Chloroflexota</taxon>
        <taxon>Ktedonobacteria</taxon>
        <taxon>Ktedonobacterales</taxon>
        <taxon>Reticulibacteraceae</taxon>
        <taxon>Reticulibacter</taxon>
    </lineage>
</organism>
<keyword evidence="3" id="KW-1185">Reference proteome</keyword>
<dbReference type="Proteomes" id="UP000597444">
    <property type="component" value="Unassembled WGS sequence"/>
</dbReference>
<dbReference type="EMBL" id="BNJK01000001">
    <property type="protein sequence ID" value="GHO92421.1"/>
    <property type="molecule type" value="Genomic_DNA"/>
</dbReference>
<dbReference type="RefSeq" id="WP_220203257.1">
    <property type="nucleotide sequence ID" value="NZ_BNJK01000001.1"/>
</dbReference>
<accession>A0A8J3IN20</accession>